<dbReference type="InterPro" id="IPR036875">
    <property type="entry name" value="Znf_CCHC_sf"/>
</dbReference>
<dbReference type="SUPFAM" id="SSF57756">
    <property type="entry name" value="Retrovirus zinc finger-like domains"/>
    <property type="match status" value="2"/>
</dbReference>
<evidence type="ECO:0000259" key="3">
    <source>
        <dbReference type="PROSITE" id="PS50158"/>
    </source>
</evidence>
<keyword evidence="1" id="KW-0479">Metal-binding</keyword>
<protein>
    <submittedName>
        <fullName evidence="4">CCHC-type domain-containing protein</fullName>
    </submittedName>
</protein>
<dbReference type="GO" id="GO:0003676">
    <property type="term" value="F:nucleic acid binding"/>
    <property type="evidence" value="ECO:0007669"/>
    <property type="project" value="InterPro"/>
</dbReference>
<evidence type="ECO:0000313" key="4">
    <source>
        <dbReference type="EMBL" id="KAF0736931.1"/>
    </source>
</evidence>
<dbReference type="Pfam" id="PF00098">
    <property type="entry name" value="zf-CCHC"/>
    <property type="match status" value="1"/>
</dbReference>
<dbReference type="OrthoDB" id="6628276at2759"/>
<dbReference type="PROSITE" id="PS50158">
    <property type="entry name" value="ZF_CCHC"/>
    <property type="match status" value="1"/>
</dbReference>
<feature type="compositionally biased region" description="Polar residues" evidence="2">
    <location>
        <begin position="445"/>
        <end position="457"/>
    </location>
</feature>
<dbReference type="EMBL" id="VUJU01008008">
    <property type="protein sequence ID" value="KAF0736931.1"/>
    <property type="molecule type" value="Genomic_DNA"/>
</dbReference>
<keyword evidence="1" id="KW-0863">Zinc-finger</keyword>
<dbReference type="Gene3D" id="4.10.60.10">
    <property type="entry name" value="Zinc finger, CCHC-type"/>
    <property type="match status" value="1"/>
</dbReference>
<evidence type="ECO:0000256" key="1">
    <source>
        <dbReference type="PROSITE-ProRule" id="PRU00047"/>
    </source>
</evidence>
<gene>
    <name evidence="4" type="ORF">FWK35_00027227</name>
</gene>
<name>A0A6G0XA00_APHCR</name>
<dbReference type="Proteomes" id="UP000478052">
    <property type="component" value="Unassembled WGS sequence"/>
</dbReference>
<dbReference type="PANTHER" id="PTHR33223">
    <property type="entry name" value="CCHC-TYPE DOMAIN-CONTAINING PROTEIN"/>
    <property type="match status" value="1"/>
</dbReference>
<reference evidence="4 5" key="1">
    <citation type="submission" date="2019-08" db="EMBL/GenBank/DDBJ databases">
        <title>Whole genome of Aphis craccivora.</title>
        <authorList>
            <person name="Voronova N.V."/>
            <person name="Shulinski R.S."/>
            <person name="Bandarenka Y.V."/>
            <person name="Zhorov D.G."/>
            <person name="Warner D."/>
        </authorList>
    </citation>
    <scope>NUCLEOTIDE SEQUENCE [LARGE SCALE GENOMIC DNA]</scope>
    <source>
        <strain evidence="4">180601</strain>
        <tissue evidence="4">Whole Body</tissue>
    </source>
</reference>
<feature type="domain" description="CCHC-type" evidence="3">
    <location>
        <begin position="360"/>
        <end position="375"/>
    </location>
</feature>
<dbReference type="GO" id="GO:0008270">
    <property type="term" value="F:zinc ion binding"/>
    <property type="evidence" value="ECO:0007669"/>
    <property type="project" value="UniProtKB-KW"/>
</dbReference>
<evidence type="ECO:0000313" key="5">
    <source>
        <dbReference type="Proteomes" id="UP000478052"/>
    </source>
</evidence>
<feature type="non-terminal residue" evidence="4">
    <location>
        <position position="1"/>
    </location>
</feature>
<accession>A0A6G0XA00</accession>
<dbReference type="PANTHER" id="PTHR33223:SF6">
    <property type="entry name" value="CCHC-TYPE DOMAIN-CONTAINING PROTEIN"/>
    <property type="match status" value="1"/>
</dbReference>
<evidence type="ECO:0000256" key="2">
    <source>
        <dbReference type="SAM" id="MobiDB-lite"/>
    </source>
</evidence>
<sequence>WSSCQQFRGQRSSFLQEQSKRIYVVDTALHTTIPTTAVQANQIISNIHCRTLWPVQLFIWYCDDNEEDTTESSVHSPVPTSRVSLPVRFANPDNPKSERPIALLSSETLIVEVNRTLSLTDSIMNNDILNQTIEPNEVEKTEYLSTDRAVDSIGLEAALKLLPSTFSGINQEDLEVFLEQCEFAIMCANDRAKPRLLQGIMIRLTNKARSAIKFRTINTWNELRETLKNSLEPKRTTTHLYLELYSSKQRPNEDVASYSSRIESLQTLVLEQETSGKSLEAATALENSLKAQTIQVFIEGLGNLKDFIKARNPPTMDKTIQAAREEERVRKSLEESKRFYEVPKKQHNGKTPNKKPSTPCFHCGKMGHWARDCRSQESTSNSGNSTNQPSKVTVNTITCRYCRKPGHTKEVCRKLKYVNSKKGIETSENGNQSQSDINGGRPASSIKTAAVSFQNSS</sequence>
<keyword evidence="5" id="KW-1185">Reference proteome</keyword>
<dbReference type="InterPro" id="IPR001878">
    <property type="entry name" value="Znf_CCHC"/>
</dbReference>
<proteinExistence type="predicted"/>
<dbReference type="AlphaFoldDB" id="A0A6G0XA00"/>
<keyword evidence="1" id="KW-0862">Zinc</keyword>
<feature type="compositionally biased region" description="Polar residues" evidence="2">
    <location>
        <begin position="426"/>
        <end position="437"/>
    </location>
</feature>
<comment type="caution">
    <text evidence="4">The sequence shown here is derived from an EMBL/GenBank/DDBJ whole genome shotgun (WGS) entry which is preliminary data.</text>
</comment>
<dbReference type="SMART" id="SM00343">
    <property type="entry name" value="ZnF_C2HC"/>
    <property type="match status" value="2"/>
</dbReference>
<feature type="region of interest" description="Disordered" evidence="2">
    <location>
        <begin position="423"/>
        <end position="457"/>
    </location>
</feature>
<organism evidence="4 5">
    <name type="scientific">Aphis craccivora</name>
    <name type="common">Cowpea aphid</name>
    <dbReference type="NCBI Taxonomy" id="307492"/>
    <lineage>
        <taxon>Eukaryota</taxon>
        <taxon>Metazoa</taxon>
        <taxon>Ecdysozoa</taxon>
        <taxon>Arthropoda</taxon>
        <taxon>Hexapoda</taxon>
        <taxon>Insecta</taxon>
        <taxon>Pterygota</taxon>
        <taxon>Neoptera</taxon>
        <taxon>Paraneoptera</taxon>
        <taxon>Hemiptera</taxon>
        <taxon>Sternorrhyncha</taxon>
        <taxon>Aphidomorpha</taxon>
        <taxon>Aphidoidea</taxon>
        <taxon>Aphididae</taxon>
        <taxon>Aphidini</taxon>
        <taxon>Aphis</taxon>
        <taxon>Aphis</taxon>
    </lineage>
</organism>